<dbReference type="EMBL" id="DXBR01000031">
    <property type="protein sequence ID" value="HIZ38787.1"/>
    <property type="molecule type" value="Genomic_DNA"/>
</dbReference>
<evidence type="ECO:0000313" key="3">
    <source>
        <dbReference type="Proteomes" id="UP000824049"/>
    </source>
</evidence>
<dbReference type="PANTHER" id="PTHR38474:SF2">
    <property type="entry name" value="CHLORAMPHENICOL ACETYLTRANSFERASE"/>
    <property type="match status" value="1"/>
</dbReference>
<gene>
    <name evidence="2" type="ORF">H9968_02510</name>
</gene>
<dbReference type="Gene3D" id="3.30.559.10">
    <property type="entry name" value="Chloramphenicol acetyltransferase-like domain"/>
    <property type="match status" value="1"/>
</dbReference>
<dbReference type="InterPro" id="IPR023213">
    <property type="entry name" value="CAT-like_dom_sf"/>
</dbReference>
<dbReference type="PIRSF" id="PIRSF000440">
    <property type="entry name" value="CAT"/>
    <property type="match status" value="1"/>
</dbReference>
<dbReference type="PANTHER" id="PTHR38474">
    <property type="entry name" value="SLR0299 PROTEIN"/>
    <property type="match status" value="1"/>
</dbReference>
<dbReference type="SUPFAM" id="SSF52777">
    <property type="entry name" value="CoA-dependent acyltransferases"/>
    <property type="match status" value="1"/>
</dbReference>
<feature type="active site" description="Proton acceptor" evidence="1">
    <location>
        <position position="191"/>
    </location>
</feature>
<protein>
    <submittedName>
        <fullName evidence="2">Chloramphenicol acetyltransferase</fullName>
    </submittedName>
</protein>
<name>A0A9D2EJR5_9FIRM</name>
<evidence type="ECO:0000256" key="1">
    <source>
        <dbReference type="PIRSR" id="PIRSR000440-1"/>
    </source>
</evidence>
<organism evidence="2 3">
    <name type="scientific">Candidatus Anaerobutyricum stercoris</name>
    <dbReference type="NCBI Taxonomy" id="2838457"/>
    <lineage>
        <taxon>Bacteria</taxon>
        <taxon>Bacillati</taxon>
        <taxon>Bacillota</taxon>
        <taxon>Clostridia</taxon>
        <taxon>Lachnospirales</taxon>
        <taxon>Lachnospiraceae</taxon>
        <taxon>Anaerobutyricum</taxon>
    </lineage>
</organism>
<dbReference type="GO" id="GO:0008811">
    <property type="term" value="F:chloramphenicol O-acetyltransferase activity"/>
    <property type="evidence" value="ECO:0007669"/>
    <property type="project" value="InterPro"/>
</dbReference>
<sequence length="222" mass="25727">MNTYRKIDMESWPRREHYKYYTERLKVEYSITTSIDITKLLDFCHAGGYRFYPSMIYFVTKVVNEIENLRMFLDGDGSLCVWDGVIPSYTIFHEDDKTFSDCWSDYCEDFDTFYRTITEDMEKYKDVKGIKARKNQPPNFYCISCAPWTAFTSYTSRVPNGEPSYFPIITIGKYQTDAGKTTAPVNLTIAHAVCDGYHSGLFFEKLQKSVNDIGKAVASGRK</sequence>
<reference evidence="2" key="1">
    <citation type="journal article" date="2021" name="PeerJ">
        <title>Extensive microbial diversity within the chicken gut microbiome revealed by metagenomics and culture.</title>
        <authorList>
            <person name="Gilroy R."/>
            <person name="Ravi A."/>
            <person name="Getino M."/>
            <person name="Pursley I."/>
            <person name="Horton D.L."/>
            <person name="Alikhan N.F."/>
            <person name="Baker D."/>
            <person name="Gharbi K."/>
            <person name="Hall N."/>
            <person name="Watson M."/>
            <person name="Adriaenssens E.M."/>
            <person name="Foster-Nyarko E."/>
            <person name="Jarju S."/>
            <person name="Secka A."/>
            <person name="Antonio M."/>
            <person name="Oren A."/>
            <person name="Chaudhuri R.R."/>
            <person name="La Ragione R."/>
            <person name="Hildebrand F."/>
            <person name="Pallen M.J."/>
        </authorList>
    </citation>
    <scope>NUCLEOTIDE SEQUENCE</scope>
    <source>
        <strain evidence="2">CHK179-28034</strain>
    </source>
</reference>
<dbReference type="Proteomes" id="UP000824049">
    <property type="component" value="Unassembled WGS sequence"/>
</dbReference>
<dbReference type="Pfam" id="PF00302">
    <property type="entry name" value="CAT"/>
    <property type="match status" value="1"/>
</dbReference>
<dbReference type="SMART" id="SM01059">
    <property type="entry name" value="CAT"/>
    <property type="match status" value="1"/>
</dbReference>
<accession>A0A9D2EJR5</accession>
<comment type="caution">
    <text evidence="2">The sequence shown here is derived from an EMBL/GenBank/DDBJ whole genome shotgun (WGS) entry which is preliminary data.</text>
</comment>
<dbReference type="InterPro" id="IPR001707">
    <property type="entry name" value="Cmp_AcTrfase"/>
</dbReference>
<reference evidence="2" key="2">
    <citation type="submission" date="2021-04" db="EMBL/GenBank/DDBJ databases">
        <authorList>
            <person name="Gilroy R."/>
        </authorList>
    </citation>
    <scope>NUCLEOTIDE SEQUENCE</scope>
    <source>
        <strain evidence="2">CHK179-28034</strain>
    </source>
</reference>
<evidence type="ECO:0000313" key="2">
    <source>
        <dbReference type="EMBL" id="HIZ38787.1"/>
    </source>
</evidence>
<dbReference type="AlphaFoldDB" id="A0A9D2EJR5"/>
<proteinExistence type="predicted"/>